<name>A0A0P0YSW5_9ENTR</name>
<keyword evidence="1 4" id="KW-0808">Transferase</keyword>
<dbReference type="Gene3D" id="3.40.50.2000">
    <property type="entry name" value="Glycogen Phosphorylase B"/>
    <property type="match status" value="2"/>
</dbReference>
<dbReference type="InterPro" id="IPR001296">
    <property type="entry name" value="Glyco_trans_1"/>
</dbReference>
<feature type="domain" description="Glycosyl transferase family 1" evidence="2">
    <location>
        <begin position="152"/>
        <end position="304"/>
    </location>
</feature>
<sequence length="328" mass="37253">MRRILMDMRWEGTGGIGTFAKEINRINRYETPGFSGKPYSPFDPIKTALRLIKKKNSVVFFPGFLPPLFSLEPYVFTIHDLNHLDRQDNSSFFKKAFYNFIIKRGCSKSKFIFTVSEFSKSRIVQWSGQDPSKIINVGNGVAECFTPEGEKKNFGFKYLLCVSNRKTHKNEYNTILAFKKSGLYNEYKLVFTGSPNETISDFIEHHGLTESVHFTGYLKDDELPLLYRGAAALVFVSFYEGFGLPVIEAMASGIPVVTSRTTSLGEVAGDAALLVDPENINEIADAINQIILDNNCRQQLVNKGLMQARKFTWEEVARKVDNHLRRIK</sequence>
<reference evidence="4" key="2">
    <citation type="journal article" date="2015" name="Sci. Rep.">
        <title>Genetic analysis of capsular polysaccharide synthesis gene clusters in 79 capsular types of Klebsiella spp.</title>
        <authorList>
            <person name="Pan Y.J."/>
            <person name="Lin T.L."/>
            <person name="Chen C.T."/>
            <person name="Chen Y.Y."/>
            <person name="Hsieh P.F."/>
            <person name="Hsu C.R."/>
            <person name="Wu M.C."/>
            <person name="Wang J.T."/>
        </authorList>
    </citation>
    <scope>NUCLEOTIDE SEQUENCE</scope>
    <source>
        <strain evidence="4">371</strain>
    </source>
</reference>
<dbReference type="SUPFAM" id="SSF53756">
    <property type="entry name" value="UDP-Glycosyltransferase/glycogen phosphorylase"/>
    <property type="match status" value="1"/>
</dbReference>
<evidence type="ECO:0000259" key="3">
    <source>
        <dbReference type="Pfam" id="PF13439"/>
    </source>
</evidence>
<dbReference type="CDD" id="cd03809">
    <property type="entry name" value="GT4_MtfB-like"/>
    <property type="match status" value="1"/>
</dbReference>
<organism evidence="4">
    <name type="scientific">Klebsiella sp. 371</name>
    <dbReference type="NCBI Taxonomy" id="1497841"/>
    <lineage>
        <taxon>Bacteria</taxon>
        <taxon>Pseudomonadati</taxon>
        <taxon>Pseudomonadota</taxon>
        <taxon>Gammaproteobacteria</taxon>
        <taxon>Enterobacterales</taxon>
        <taxon>Enterobacteriaceae</taxon>
        <taxon>Klebsiella/Raoultella group</taxon>
        <taxon>Klebsiella</taxon>
    </lineage>
</organism>
<protein>
    <submittedName>
        <fullName evidence="4">Second mannosyl transferase</fullName>
    </submittedName>
</protein>
<dbReference type="Pfam" id="PF00534">
    <property type="entry name" value="Glycos_transf_1"/>
    <property type="match status" value="1"/>
</dbReference>
<evidence type="ECO:0000259" key="2">
    <source>
        <dbReference type="Pfam" id="PF00534"/>
    </source>
</evidence>
<proteinExistence type="predicted"/>
<dbReference type="PANTHER" id="PTHR46401:SF2">
    <property type="entry name" value="GLYCOSYLTRANSFERASE WBBK-RELATED"/>
    <property type="match status" value="1"/>
</dbReference>
<dbReference type="PANTHER" id="PTHR46401">
    <property type="entry name" value="GLYCOSYLTRANSFERASE WBBK-RELATED"/>
    <property type="match status" value="1"/>
</dbReference>
<evidence type="ECO:0000256" key="1">
    <source>
        <dbReference type="ARBA" id="ARBA00022679"/>
    </source>
</evidence>
<dbReference type="AlphaFoldDB" id="A0A0P0YSW5"/>
<gene>
    <name evidence="4" type="primary">wcuE</name>
</gene>
<evidence type="ECO:0000313" key="4">
    <source>
        <dbReference type="EMBL" id="BAT24367.1"/>
    </source>
</evidence>
<dbReference type="InterPro" id="IPR028098">
    <property type="entry name" value="Glyco_trans_4-like_N"/>
</dbReference>
<feature type="domain" description="Glycosyltransferase subfamily 4-like N-terminal" evidence="3">
    <location>
        <begin position="23"/>
        <end position="141"/>
    </location>
</feature>
<dbReference type="EMBL" id="AB924609">
    <property type="protein sequence ID" value="BAT24367.1"/>
    <property type="molecule type" value="Genomic_DNA"/>
</dbReference>
<accession>A0A0P0YSW5</accession>
<dbReference type="Pfam" id="PF13439">
    <property type="entry name" value="Glyco_transf_4"/>
    <property type="match status" value="1"/>
</dbReference>
<dbReference type="GO" id="GO:0016757">
    <property type="term" value="F:glycosyltransferase activity"/>
    <property type="evidence" value="ECO:0007669"/>
    <property type="project" value="InterPro"/>
</dbReference>
<reference evidence="4" key="1">
    <citation type="submission" date="2014-04" db="EMBL/GenBank/DDBJ databases">
        <authorList>
            <person name="Harrison E."/>
        </authorList>
    </citation>
    <scope>NUCLEOTIDE SEQUENCE</scope>
    <source>
        <strain evidence="4">371</strain>
    </source>
</reference>